<reference evidence="1" key="1">
    <citation type="journal article" date="2015" name="Nature">
        <title>Complex archaea that bridge the gap between prokaryotes and eukaryotes.</title>
        <authorList>
            <person name="Spang A."/>
            <person name="Saw J.H."/>
            <person name="Jorgensen S.L."/>
            <person name="Zaremba-Niedzwiedzka K."/>
            <person name="Martijn J."/>
            <person name="Lind A.E."/>
            <person name="van Eijk R."/>
            <person name="Schleper C."/>
            <person name="Guy L."/>
            <person name="Ettema T.J."/>
        </authorList>
    </citation>
    <scope>NUCLEOTIDE SEQUENCE</scope>
</reference>
<evidence type="ECO:0000313" key="1">
    <source>
        <dbReference type="EMBL" id="KKL11517.1"/>
    </source>
</evidence>
<gene>
    <name evidence="1" type="ORF">LCGC14_2545060</name>
</gene>
<dbReference type="AlphaFoldDB" id="A0A0F9BCC3"/>
<proteinExistence type="predicted"/>
<feature type="non-terminal residue" evidence="1">
    <location>
        <position position="1"/>
    </location>
</feature>
<protein>
    <submittedName>
        <fullName evidence="1">Uncharacterized protein</fullName>
    </submittedName>
</protein>
<organism evidence="1">
    <name type="scientific">marine sediment metagenome</name>
    <dbReference type="NCBI Taxonomy" id="412755"/>
    <lineage>
        <taxon>unclassified sequences</taxon>
        <taxon>metagenomes</taxon>
        <taxon>ecological metagenomes</taxon>
    </lineage>
</organism>
<accession>A0A0F9BCC3</accession>
<dbReference type="EMBL" id="LAZR01041622">
    <property type="protein sequence ID" value="KKL11517.1"/>
    <property type="molecule type" value="Genomic_DNA"/>
</dbReference>
<sequence length="30" mass="3401">TNGRERMIIMAPKLGLKVIDEGDHLHVQTK</sequence>
<comment type="caution">
    <text evidence="1">The sequence shown here is derived from an EMBL/GenBank/DDBJ whole genome shotgun (WGS) entry which is preliminary data.</text>
</comment>
<name>A0A0F9BCC3_9ZZZZ</name>